<comment type="caution">
    <text evidence="6">The sequence shown here is derived from an EMBL/GenBank/DDBJ whole genome shotgun (WGS) entry which is preliminary data.</text>
</comment>
<evidence type="ECO:0000256" key="4">
    <source>
        <dbReference type="ARBA" id="ARBA00023136"/>
    </source>
</evidence>
<evidence type="ECO:0000256" key="3">
    <source>
        <dbReference type="ARBA" id="ARBA00022989"/>
    </source>
</evidence>
<comment type="subcellular location">
    <subcellularLocation>
        <location evidence="1">Membrane</location>
        <topology evidence="1">Multi-pass membrane protein</topology>
    </subcellularLocation>
</comment>
<keyword evidence="3 5" id="KW-1133">Transmembrane helix</keyword>
<evidence type="ECO:0000256" key="5">
    <source>
        <dbReference type="SAM" id="Phobius"/>
    </source>
</evidence>
<name>A0A433BAI2_9FUNG</name>
<evidence type="ECO:0000256" key="2">
    <source>
        <dbReference type="ARBA" id="ARBA00022692"/>
    </source>
</evidence>
<keyword evidence="2 5" id="KW-0812">Transmembrane</keyword>
<sequence length="376" mass="40737">PGSAAIISVIFGEYVSRIIFHTYFFDTPHDPATDTHPADDIIPPWIPKLLAIACVSIISLFNAYSVKVGTRVQDWFTILKLVAVLVIAVTGVVVLGKGSQSGNFQGDLFKGWNEVGAGEYSLGFYSGENNVNYVSGEMKNPHRDLPRVIFIGLPLVICCYLLSNVAYYAVLPATAVVKTNTIALDFGKKIFGPAGGIIFALCVAASCFGAANGSVFTAARIVYVSARQGYIPAVFGKISSTRHTPQAALALQCALTIIYILPGSFTTLLLLSRGPSSSGHTLPRTRLEAPLPRPANDAYPLLLGGAFPDRHALRLRSAREHRQHRVCPSRRARLVGTRQGEEEGLSQWMASLQFWRSGGHSYQKTTGLMMEVTGEH</sequence>
<dbReference type="Pfam" id="PF13520">
    <property type="entry name" value="AA_permease_2"/>
    <property type="match status" value="1"/>
</dbReference>
<accession>A0A433BAI2</accession>
<dbReference type="InterPro" id="IPR050598">
    <property type="entry name" value="AminoAcid_Transporter"/>
</dbReference>
<protein>
    <submittedName>
        <fullName evidence="6">Amino acid permease-domain-containing protein</fullName>
    </submittedName>
</protein>
<feature type="non-terminal residue" evidence="6">
    <location>
        <position position="1"/>
    </location>
</feature>
<gene>
    <name evidence="6" type="ORF">BC936DRAFT_139178</name>
</gene>
<proteinExistence type="predicted"/>
<dbReference type="GO" id="GO:0015179">
    <property type="term" value="F:L-amino acid transmembrane transporter activity"/>
    <property type="evidence" value="ECO:0007669"/>
    <property type="project" value="TreeGrafter"/>
</dbReference>
<dbReference type="GO" id="GO:0016020">
    <property type="term" value="C:membrane"/>
    <property type="evidence" value="ECO:0007669"/>
    <property type="project" value="UniProtKB-SubCell"/>
</dbReference>
<dbReference type="PANTHER" id="PTHR11785">
    <property type="entry name" value="AMINO ACID TRANSPORTER"/>
    <property type="match status" value="1"/>
</dbReference>
<dbReference type="EMBL" id="RBNI01014406">
    <property type="protein sequence ID" value="RUP21542.1"/>
    <property type="molecule type" value="Genomic_DNA"/>
</dbReference>
<feature type="transmembrane region" description="Helical" evidence="5">
    <location>
        <begin position="148"/>
        <end position="170"/>
    </location>
</feature>
<feature type="transmembrane region" description="Helical" evidence="5">
    <location>
        <begin position="78"/>
        <end position="96"/>
    </location>
</feature>
<organism evidence="6 7">
    <name type="scientific">Jimgerdemannia flammicorona</name>
    <dbReference type="NCBI Taxonomy" id="994334"/>
    <lineage>
        <taxon>Eukaryota</taxon>
        <taxon>Fungi</taxon>
        <taxon>Fungi incertae sedis</taxon>
        <taxon>Mucoromycota</taxon>
        <taxon>Mucoromycotina</taxon>
        <taxon>Endogonomycetes</taxon>
        <taxon>Endogonales</taxon>
        <taxon>Endogonaceae</taxon>
        <taxon>Jimgerdemannia</taxon>
    </lineage>
</organism>
<dbReference type="OrthoDB" id="5982228at2759"/>
<reference evidence="6 7" key="1">
    <citation type="journal article" date="2018" name="New Phytol.">
        <title>Phylogenomics of Endogonaceae and evolution of mycorrhizas within Mucoromycota.</title>
        <authorList>
            <person name="Chang Y."/>
            <person name="Desiro A."/>
            <person name="Na H."/>
            <person name="Sandor L."/>
            <person name="Lipzen A."/>
            <person name="Clum A."/>
            <person name="Barry K."/>
            <person name="Grigoriev I.V."/>
            <person name="Martin F.M."/>
            <person name="Stajich J.E."/>
            <person name="Smith M.E."/>
            <person name="Bonito G."/>
            <person name="Spatafora J.W."/>
        </authorList>
    </citation>
    <scope>NUCLEOTIDE SEQUENCE [LARGE SCALE GENOMIC DNA]</scope>
    <source>
        <strain evidence="6 7">GMNB39</strain>
    </source>
</reference>
<dbReference type="Proteomes" id="UP000268093">
    <property type="component" value="Unassembled WGS sequence"/>
</dbReference>
<feature type="transmembrane region" description="Helical" evidence="5">
    <location>
        <begin position="190"/>
        <end position="211"/>
    </location>
</feature>
<evidence type="ECO:0000256" key="1">
    <source>
        <dbReference type="ARBA" id="ARBA00004141"/>
    </source>
</evidence>
<feature type="transmembrane region" description="Helical" evidence="5">
    <location>
        <begin position="49"/>
        <end position="66"/>
    </location>
</feature>
<keyword evidence="7" id="KW-1185">Reference proteome</keyword>
<evidence type="ECO:0000313" key="7">
    <source>
        <dbReference type="Proteomes" id="UP000268093"/>
    </source>
</evidence>
<dbReference type="InterPro" id="IPR002293">
    <property type="entry name" value="AA/rel_permease1"/>
</dbReference>
<dbReference type="Gene3D" id="1.20.1740.10">
    <property type="entry name" value="Amino acid/polyamine transporter I"/>
    <property type="match status" value="1"/>
</dbReference>
<feature type="transmembrane region" description="Helical" evidence="5">
    <location>
        <begin position="247"/>
        <end position="271"/>
    </location>
</feature>
<keyword evidence="4 5" id="KW-0472">Membrane</keyword>
<dbReference type="PANTHER" id="PTHR11785:SF512">
    <property type="entry name" value="SOBREMESA, ISOFORM B"/>
    <property type="match status" value="1"/>
</dbReference>
<evidence type="ECO:0000313" key="6">
    <source>
        <dbReference type="EMBL" id="RUP21542.1"/>
    </source>
</evidence>
<dbReference type="AlphaFoldDB" id="A0A433BAI2"/>